<evidence type="ECO:0000256" key="1">
    <source>
        <dbReference type="SAM" id="SignalP"/>
    </source>
</evidence>
<protein>
    <recommendedName>
        <fullName evidence="4">Clostripain family protein</fullName>
    </recommendedName>
</protein>
<dbReference type="EMBL" id="PNGJ01000007">
    <property type="protein sequence ID" value="PMC23741.1"/>
    <property type="molecule type" value="Genomic_DNA"/>
</dbReference>
<dbReference type="PANTHER" id="PTHR37835:SF1">
    <property type="entry name" value="ALPHA-CLOSTRIPAIN"/>
    <property type="match status" value="1"/>
</dbReference>
<dbReference type="Pfam" id="PF03415">
    <property type="entry name" value="Peptidase_C11"/>
    <property type="match status" value="1"/>
</dbReference>
<sequence length="410" mass="46747">MMNSRKRLFWWVILACTMILSSCNEEEPVNVDDFNKQTILVYMPWSGDSKVSGLYNFFKENLDSIESGIKAKKGLKDSRLVVFLSKSATESELYEVKYENQKFVHLPIKTYSGNAYTTASGIAEIINDTKSAAEALNYAMIIGCHGTGWTYKANWKDYPYQAKKYNFMTRQRVYQWERTRFFGSVNDLENYATDIEVLAEGIAQTGTKMQYILFDDCYMANIETAYMLKDVCNFLIGSTSEVIAIGMPYASMWASLATPVPNYATAVNKFHEFYSNYKVASGAIAVIDCRQVDGLANIMRDINAAYTLDDKQRDSIQVLDGFKPNIFFDLGDYVDRLCQDERMKATFKAQLAKVVRSKSVTDSIYSYIYPYEKPKFIKIKNFSGITISDPTLHVAPSRGLQQTGWWKATH</sequence>
<feature type="signal peptide" evidence="1">
    <location>
        <begin position="1"/>
        <end position="26"/>
    </location>
</feature>
<reference evidence="2 3" key="1">
    <citation type="submission" date="2017-09" db="EMBL/GenBank/DDBJ databases">
        <title>Bacterial strain isolated from the female urinary microbiota.</title>
        <authorList>
            <person name="Thomas-White K."/>
            <person name="Kumar N."/>
            <person name="Forster S."/>
            <person name="Putonti C."/>
            <person name="Lawley T."/>
            <person name="Wolfe A.J."/>
        </authorList>
    </citation>
    <scope>NUCLEOTIDE SEQUENCE [LARGE SCALE GENOMIC DNA]</scope>
    <source>
        <strain evidence="2 3">UMB0536</strain>
    </source>
</reference>
<proteinExistence type="predicted"/>
<evidence type="ECO:0008006" key="4">
    <source>
        <dbReference type="Google" id="ProtNLM"/>
    </source>
</evidence>
<dbReference type="RefSeq" id="WP_102697725.1">
    <property type="nucleotide sequence ID" value="NZ_CAUPNR010000057.1"/>
</dbReference>
<dbReference type="PROSITE" id="PS51257">
    <property type="entry name" value="PROKAR_LIPOPROTEIN"/>
    <property type="match status" value="1"/>
</dbReference>
<gene>
    <name evidence="2" type="ORF">CJ231_09080</name>
</gene>
<keyword evidence="1" id="KW-0732">Signal</keyword>
<dbReference type="Proteomes" id="UP000235564">
    <property type="component" value="Unassembled WGS sequence"/>
</dbReference>
<evidence type="ECO:0000313" key="2">
    <source>
        <dbReference type="EMBL" id="PMC23741.1"/>
    </source>
</evidence>
<accession>A0A2N6QPZ2</accession>
<dbReference type="InterPro" id="IPR005077">
    <property type="entry name" value="Peptidase_C11"/>
</dbReference>
<dbReference type="PANTHER" id="PTHR37835">
    <property type="entry name" value="ALPHA-CLOSTRIPAIN"/>
    <property type="match status" value="1"/>
</dbReference>
<dbReference type="OrthoDB" id="5507507at2"/>
<name>A0A2N6QPZ2_9BACT</name>
<dbReference type="AlphaFoldDB" id="A0A2N6QPZ2"/>
<feature type="chain" id="PRO_5014698293" description="Clostripain family protein" evidence="1">
    <location>
        <begin position="27"/>
        <end position="410"/>
    </location>
</feature>
<organism evidence="2 3">
    <name type="scientific">Hoylesella buccalis</name>
    <dbReference type="NCBI Taxonomy" id="28127"/>
    <lineage>
        <taxon>Bacteria</taxon>
        <taxon>Pseudomonadati</taxon>
        <taxon>Bacteroidota</taxon>
        <taxon>Bacteroidia</taxon>
        <taxon>Bacteroidales</taxon>
        <taxon>Prevotellaceae</taxon>
        <taxon>Hoylesella</taxon>
    </lineage>
</organism>
<dbReference type="Gene3D" id="3.40.50.11970">
    <property type="match status" value="1"/>
</dbReference>
<comment type="caution">
    <text evidence="2">The sequence shown here is derived from an EMBL/GenBank/DDBJ whole genome shotgun (WGS) entry which is preliminary data.</text>
</comment>
<evidence type="ECO:0000313" key="3">
    <source>
        <dbReference type="Proteomes" id="UP000235564"/>
    </source>
</evidence>